<dbReference type="Proteomes" id="UP001367508">
    <property type="component" value="Unassembled WGS sequence"/>
</dbReference>
<keyword evidence="3" id="KW-1185">Reference proteome</keyword>
<reference evidence="2 3" key="1">
    <citation type="submission" date="2024-01" db="EMBL/GenBank/DDBJ databases">
        <title>The genomes of 5 underutilized Papilionoideae crops provide insights into root nodulation and disease resistanc.</title>
        <authorList>
            <person name="Jiang F."/>
        </authorList>
    </citation>
    <scope>NUCLEOTIDE SEQUENCE [LARGE SCALE GENOMIC DNA]</scope>
    <source>
        <strain evidence="2">LVBAO_FW01</strain>
        <tissue evidence="2">Leaves</tissue>
    </source>
</reference>
<proteinExistence type="inferred from homology"/>
<comment type="caution">
    <text evidence="2">The sequence shown here is derived from an EMBL/GenBank/DDBJ whole genome shotgun (WGS) entry which is preliminary data.</text>
</comment>
<dbReference type="EMBL" id="JAYMYQ010000001">
    <property type="protein sequence ID" value="KAK7363130.1"/>
    <property type="molecule type" value="Genomic_DNA"/>
</dbReference>
<gene>
    <name evidence="2" type="ORF">VNO77_05260</name>
</gene>
<dbReference type="Gene3D" id="3.30.559.10">
    <property type="entry name" value="Chloramphenicol acetyltransferase-like domain"/>
    <property type="match status" value="2"/>
</dbReference>
<evidence type="ECO:0000313" key="3">
    <source>
        <dbReference type="Proteomes" id="UP001367508"/>
    </source>
</evidence>
<comment type="similarity">
    <text evidence="1">Belongs to the plant acyltransferase family.</text>
</comment>
<name>A0AAN9MY09_CANGL</name>
<evidence type="ECO:0000313" key="2">
    <source>
        <dbReference type="EMBL" id="KAK7363130.1"/>
    </source>
</evidence>
<dbReference type="InterPro" id="IPR023213">
    <property type="entry name" value="CAT-like_dom_sf"/>
</dbReference>
<evidence type="ECO:0000256" key="1">
    <source>
        <dbReference type="ARBA" id="ARBA00009861"/>
    </source>
</evidence>
<dbReference type="PANTHER" id="PTHR31147:SF25">
    <property type="entry name" value="HXXXD-TYPE ACYL-TRANSFERASE FAMILY PROTEIN"/>
    <property type="match status" value="1"/>
</dbReference>
<dbReference type="InterPro" id="IPR050898">
    <property type="entry name" value="Plant_acyltransferase"/>
</dbReference>
<sequence>MGDCNLENCMANKIGSFSIENKDVIFIKPSKPTPTTILSLSSIDNSPENNFYTQSLYVYRSANHKTKLDPANVIKEAISKALFYYYPLAGKIVRHVDGKLRVNCNGDGVPFIEAICNCDLSSLHYFDASDLDMAKNFGVNFPFQDESGNQYPCIYKVTKFSCGGFIIVMCGSHVVFDGSGASQFLRAVAELASGNTEPSVKPVWERERLVGKITTQPLQNLMGNDCVAVSPLLPSANFSHQCLKVDSESITRLKTSLMINNEEISKMKGFTTFESLSAYIWRSRARALKLNENGKTMLCILVGIKPHMLNPLPEGYYGNSIVEAFTVLTVKELNERPLWEVVKLIRESIKVVLTNDYITQSIDSMETKPVKYNWESGAITTVTDWRNLGLLAKVDFGWKEAVNTLPVPCDLFGATGLCTILPPSKLDPSMNLGAKVFVSLPPAAMPKFKEEMEALGTSQDKLDTSINLEAKDDVSLPPAAMPKFKEEMEALGTSQDKLDTSINLEAKNDVSLPPAAMPKFKEEVEALGSTSQDKLDPSMNLGAKVCVSLPPAAMPKFKEEMEALVTSQDKLDPSMNLGAKVCVSLPPAAMPKLKEEMEAIGTSQQ</sequence>
<dbReference type="AlphaFoldDB" id="A0AAN9MY09"/>
<protein>
    <submittedName>
        <fullName evidence="2">Uncharacterized protein</fullName>
    </submittedName>
</protein>
<dbReference type="PANTHER" id="PTHR31147">
    <property type="entry name" value="ACYL TRANSFERASE 4"/>
    <property type="match status" value="1"/>
</dbReference>
<organism evidence="2 3">
    <name type="scientific">Canavalia gladiata</name>
    <name type="common">Sword bean</name>
    <name type="synonym">Dolichos gladiatus</name>
    <dbReference type="NCBI Taxonomy" id="3824"/>
    <lineage>
        <taxon>Eukaryota</taxon>
        <taxon>Viridiplantae</taxon>
        <taxon>Streptophyta</taxon>
        <taxon>Embryophyta</taxon>
        <taxon>Tracheophyta</taxon>
        <taxon>Spermatophyta</taxon>
        <taxon>Magnoliopsida</taxon>
        <taxon>eudicotyledons</taxon>
        <taxon>Gunneridae</taxon>
        <taxon>Pentapetalae</taxon>
        <taxon>rosids</taxon>
        <taxon>fabids</taxon>
        <taxon>Fabales</taxon>
        <taxon>Fabaceae</taxon>
        <taxon>Papilionoideae</taxon>
        <taxon>50 kb inversion clade</taxon>
        <taxon>NPAAA clade</taxon>
        <taxon>indigoferoid/millettioid clade</taxon>
        <taxon>Phaseoleae</taxon>
        <taxon>Canavalia</taxon>
    </lineage>
</organism>
<accession>A0AAN9MY09</accession>
<dbReference type="Pfam" id="PF02458">
    <property type="entry name" value="Transferase"/>
    <property type="match status" value="1"/>
</dbReference>